<dbReference type="Proteomes" id="UP000014020">
    <property type="component" value="Unassembled WGS sequence"/>
</dbReference>
<evidence type="ECO:0000256" key="3">
    <source>
        <dbReference type="ARBA" id="ARBA00022741"/>
    </source>
</evidence>
<evidence type="ECO:0000313" key="9">
    <source>
        <dbReference type="Proteomes" id="UP000014020"/>
    </source>
</evidence>
<dbReference type="InterPro" id="IPR027417">
    <property type="entry name" value="P-loop_NTPase"/>
</dbReference>
<accession>R8NJ20</accession>
<evidence type="ECO:0000259" key="7">
    <source>
        <dbReference type="Pfam" id="PF06414"/>
    </source>
</evidence>
<dbReference type="GO" id="GO:0016301">
    <property type="term" value="F:kinase activity"/>
    <property type="evidence" value="ECO:0007669"/>
    <property type="project" value="InterPro"/>
</dbReference>
<organism evidence="8 9">
    <name type="scientific">Bacillus cereus (strain VD146)</name>
    <dbReference type="NCBI Taxonomy" id="1053236"/>
    <lineage>
        <taxon>Bacteria</taxon>
        <taxon>Bacillati</taxon>
        <taxon>Bacillota</taxon>
        <taxon>Bacilli</taxon>
        <taxon>Bacillales</taxon>
        <taxon>Bacillaceae</taxon>
        <taxon>Bacillus</taxon>
        <taxon>Bacillus cereus group</taxon>
    </lineage>
</organism>
<dbReference type="Gene3D" id="3.40.50.300">
    <property type="entry name" value="P-loop containing nucleotide triphosphate hydrolases"/>
    <property type="match status" value="1"/>
</dbReference>
<dbReference type="InterPro" id="IPR010488">
    <property type="entry name" value="Zeta_toxin_domain"/>
</dbReference>
<dbReference type="AlphaFoldDB" id="R8NJ20"/>
<name>R8NJ20_BACCX</name>
<evidence type="ECO:0000313" key="8">
    <source>
        <dbReference type="EMBL" id="EOP46521.1"/>
    </source>
</evidence>
<comment type="caution">
    <text evidence="8">The sequence shown here is derived from an EMBL/GenBank/DDBJ whole genome shotgun (WGS) entry which is preliminary data.</text>
</comment>
<keyword evidence="4" id="KW-0067">ATP-binding</keyword>
<dbReference type="RefSeq" id="WP_016119120.1">
    <property type="nucleotide sequence ID" value="NZ_KB976674.1"/>
</dbReference>
<evidence type="ECO:0000256" key="1">
    <source>
        <dbReference type="ARBA" id="ARBA00009104"/>
    </source>
</evidence>
<comment type="catalytic activity">
    <reaction evidence="6">
        <text>UDP-N-acetyl-alpha-D-glucosamine + ATP = UDP-N-acetyl-alpha-D-glucosamine 3'-phosphate + ADP + H(+)</text>
        <dbReference type="Rhea" id="RHEA:32671"/>
        <dbReference type="ChEBI" id="CHEBI:15378"/>
        <dbReference type="ChEBI" id="CHEBI:30616"/>
        <dbReference type="ChEBI" id="CHEBI:57705"/>
        <dbReference type="ChEBI" id="CHEBI:64353"/>
        <dbReference type="ChEBI" id="CHEBI:456216"/>
        <dbReference type="EC" id="2.7.1.176"/>
    </reaction>
</comment>
<sequence>MDTIKTTQGQYKINGEYTMNRQILHQKIISYFMSEDNLNNNDPEAILLGGGTASGKSKLAKLLISGYAEDEINLIRIDPDEIKNLIPEFRSLQALNPEIAADFVHDESSDIANDLLSLCIHKKVSFIYDGTMKNFPKYQKLIYRLINEGYTVTAAVVDVP</sequence>
<dbReference type="EMBL" id="AHFE01000015">
    <property type="protein sequence ID" value="EOP46521.1"/>
    <property type="molecule type" value="Genomic_DNA"/>
</dbReference>
<feature type="domain" description="Zeta toxin" evidence="7">
    <location>
        <begin position="38"/>
        <end position="157"/>
    </location>
</feature>
<evidence type="ECO:0000256" key="2">
    <source>
        <dbReference type="ARBA" id="ARBA00011963"/>
    </source>
</evidence>
<keyword evidence="3" id="KW-0547">Nucleotide-binding</keyword>
<evidence type="ECO:0000256" key="5">
    <source>
        <dbReference type="ARBA" id="ARBA00032897"/>
    </source>
</evidence>
<reference evidence="9" key="1">
    <citation type="submission" date="2012-12" db="EMBL/GenBank/DDBJ databases">
        <title>The genome sequence of Bacillus cereus VD146.</title>
        <authorList>
            <consortium name="The Broad Institute Genome Sequencing Platform"/>
            <consortium name="The Broad Institute Genome Sequencing Center for Infectious Disease"/>
            <person name="Feldgarden M."/>
            <person name="Van der Auwera G.A."/>
            <person name="Mahillon J."/>
            <person name="Duprez V."/>
            <person name="Timmery S."/>
            <person name="Mattelet C."/>
            <person name="Dierick K."/>
            <person name="Sun M."/>
            <person name="Yu Z."/>
            <person name="Zhu L."/>
            <person name="Hu X."/>
            <person name="Shank E.B."/>
            <person name="Swiecicka I."/>
            <person name="Hansen B.M."/>
            <person name="Andrup L."/>
            <person name="Walker B."/>
            <person name="Young S.K."/>
            <person name="Zeng Q."/>
            <person name="Gargeya S."/>
            <person name="Fitzgerald M."/>
            <person name="Haas B."/>
            <person name="Abouelleil A."/>
            <person name="Alvarado L."/>
            <person name="Arachchi H.M."/>
            <person name="Berlin A.M."/>
            <person name="Chapman S.B."/>
            <person name="Dewar J."/>
            <person name="Goldberg J."/>
            <person name="Griggs A."/>
            <person name="Gujja S."/>
            <person name="Hansen M."/>
            <person name="Howarth C."/>
            <person name="Imamovic A."/>
            <person name="Larimer J."/>
            <person name="McCowan C."/>
            <person name="Murphy C."/>
            <person name="Neiman D."/>
            <person name="Pearson M."/>
            <person name="Priest M."/>
            <person name="Roberts A."/>
            <person name="Saif S."/>
            <person name="Shea T."/>
            <person name="Sisk P."/>
            <person name="Sykes S."/>
            <person name="Wortman J."/>
            <person name="Nusbaum C."/>
            <person name="Birren B."/>
        </authorList>
    </citation>
    <scope>NUCLEOTIDE SEQUENCE [LARGE SCALE GENOMIC DNA]</scope>
    <source>
        <strain evidence="9">VD146</strain>
    </source>
</reference>
<dbReference type="SUPFAM" id="SSF52540">
    <property type="entry name" value="P-loop containing nucleoside triphosphate hydrolases"/>
    <property type="match status" value="1"/>
</dbReference>
<comment type="similarity">
    <text evidence="1">Belongs to the zeta toxin family.</text>
</comment>
<protein>
    <recommendedName>
        <fullName evidence="5">UDP-N-acetylglucosamine kinase</fullName>
        <ecNumber evidence="2">2.7.1.176</ecNumber>
    </recommendedName>
    <alternativeName>
        <fullName evidence="5">UDP-N-acetylglucosamine kinase</fullName>
    </alternativeName>
</protein>
<gene>
    <name evidence="8" type="ORF">IK1_06204</name>
</gene>
<proteinExistence type="inferred from homology"/>
<dbReference type="GO" id="GO:0005524">
    <property type="term" value="F:ATP binding"/>
    <property type="evidence" value="ECO:0007669"/>
    <property type="project" value="UniProtKB-KW"/>
</dbReference>
<feature type="non-terminal residue" evidence="8">
    <location>
        <position position="160"/>
    </location>
</feature>
<dbReference type="EC" id="2.7.1.176" evidence="2"/>
<evidence type="ECO:0000256" key="4">
    <source>
        <dbReference type="ARBA" id="ARBA00022840"/>
    </source>
</evidence>
<dbReference type="HOGENOM" id="CLU_1655767_0_0_9"/>
<dbReference type="Pfam" id="PF06414">
    <property type="entry name" value="Zeta_toxin"/>
    <property type="match status" value="1"/>
</dbReference>
<evidence type="ECO:0000256" key="6">
    <source>
        <dbReference type="ARBA" id="ARBA00048178"/>
    </source>
</evidence>